<dbReference type="Pfam" id="PF13855">
    <property type="entry name" value="LRR_8"/>
    <property type="match status" value="2"/>
</dbReference>
<organism evidence="17 18">
    <name type="scientific">Hevea brasiliensis</name>
    <name type="common">Para rubber tree</name>
    <name type="synonym">Siphonia brasiliensis</name>
    <dbReference type="NCBI Taxonomy" id="3981"/>
    <lineage>
        <taxon>Eukaryota</taxon>
        <taxon>Viridiplantae</taxon>
        <taxon>Streptophyta</taxon>
        <taxon>Embryophyta</taxon>
        <taxon>Tracheophyta</taxon>
        <taxon>Spermatophyta</taxon>
        <taxon>Magnoliopsida</taxon>
        <taxon>eudicotyledons</taxon>
        <taxon>Gunneridae</taxon>
        <taxon>Pentapetalae</taxon>
        <taxon>rosids</taxon>
        <taxon>fabids</taxon>
        <taxon>Malpighiales</taxon>
        <taxon>Euphorbiaceae</taxon>
        <taxon>Crotonoideae</taxon>
        <taxon>Micrandreae</taxon>
        <taxon>Hevea</taxon>
    </lineage>
</organism>
<evidence type="ECO:0000256" key="2">
    <source>
        <dbReference type="ARBA" id="ARBA00008684"/>
    </source>
</evidence>
<keyword evidence="12 14" id="KW-0472">Membrane</keyword>
<evidence type="ECO:0000256" key="9">
    <source>
        <dbReference type="ARBA" id="ARBA00022777"/>
    </source>
</evidence>
<comment type="subcellular location">
    <subcellularLocation>
        <location evidence="1">Membrane</location>
    </subcellularLocation>
</comment>
<gene>
    <name evidence="17" type="ORF">P3X46_022033</name>
</gene>
<keyword evidence="18" id="KW-1185">Reference proteome</keyword>
<dbReference type="PROSITE" id="PS00107">
    <property type="entry name" value="PROTEIN_KINASE_ATP"/>
    <property type="match status" value="1"/>
</dbReference>
<evidence type="ECO:0000256" key="15">
    <source>
        <dbReference type="SAM" id="SignalP"/>
    </source>
</evidence>
<feature type="chain" id="PRO_5046775131" description="Protein kinase domain-containing protein" evidence="15">
    <location>
        <begin position="32"/>
        <end position="1035"/>
    </location>
</feature>
<evidence type="ECO:0000256" key="14">
    <source>
        <dbReference type="SAM" id="Phobius"/>
    </source>
</evidence>
<evidence type="ECO:0000256" key="7">
    <source>
        <dbReference type="ARBA" id="ARBA00022737"/>
    </source>
</evidence>
<feature type="domain" description="Protein kinase" evidence="16">
    <location>
        <begin position="708"/>
        <end position="1024"/>
    </location>
</feature>
<evidence type="ECO:0000256" key="4">
    <source>
        <dbReference type="ARBA" id="ARBA00022679"/>
    </source>
</evidence>
<feature type="transmembrane region" description="Helical" evidence="14">
    <location>
        <begin position="653"/>
        <end position="673"/>
    </location>
</feature>
<comment type="caution">
    <text evidence="17">The sequence shown here is derived from an EMBL/GenBank/DDBJ whole genome shotgun (WGS) entry which is preliminary data.</text>
</comment>
<dbReference type="Pfam" id="PF00560">
    <property type="entry name" value="LRR_1"/>
    <property type="match status" value="2"/>
</dbReference>
<dbReference type="PROSITE" id="PS00108">
    <property type="entry name" value="PROTEIN_KINASE_ST"/>
    <property type="match status" value="1"/>
</dbReference>
<dbReference type="Pfam" id="PF08263">
    <property type="entry name" value="LRRNT_2"/>
    <property type="match status" value="1"/>
</dbReference>
<dbReference type="InterPro" id="IPR051809">
    <property type="entry name" value="Plant_receptor-like_S/T_kinase"/>
</dbReference>
<dbReference type="Pfam" id="PF00069">
    <property type="entry name" value="Pkinase"/>
    <property type="match status" value="1"/>
</dbReference>
<evidence type="ECO:0000256" key="11">
    <source>
        <dbReference type="ARBA" id="ARBA00022989"/>
    </source>
</evidence>
<dbReference type="PANTHER" id="PTHR27008">
    <property type="entry name" value="OS04G0122200 PROTEIN"/>
    <property type="match status" value="1"/>
</dbReference>
<evidence type="ECO:0000256" key="5">
    <source>
        <dbReference type="ARBA" id="ARBA00022692"/>
    </source>
</evidence>
<accession>A0ABQ9LHD4</accession>
<dbReference type="InterPro" id="IPR000719">
    <property type="entry name" value="Prot_kinase_dom"/>
</dbReference>
<dbReference type="PROSITE" id="PS50011">
    <property type="entry name" value="PROTEIN_KINASE_DOM"/>
    <property type="match status" value="1"/>
</dbReference>
<evidence type="ECO:0000313" key="18">
    <source>
        <dbReference type="Proteomes" id="UP001174677"/>
    </source>
</evidence>
<dbReference type="SMART" id="SM00365">
    <property type="entry name" value="LRR_SD22"/>
    <property type="match status" value="3"/>
</dbReference>
<keyword evidence="6 15" id="KW-0732">Signal</keyword>
<dbReference type="PANTHER" id="PTHR27008:SF592">
    <property type="entry name" value="LEUCINE-RICH REPEAT RECEPTOR-LIKE PROTEIN KINASE FAMILY PROTEIN-RELATED"/>
    <property type="match status" value="1"/>
</dbReference>
<comment type="similarity">
    <text evidence="2">Belongs to the protein kinase superfamily. Ser/Thr protein kinase family.</text>
</comment>
<protein>
    <recommendedName>
        <fullName evidence="16">Protein kinase domain-containing protein</fullName>
    </recommendedName>
</protein>
<dbReference type="InterPro" id="IPR032675">
    <property type="entry name" value="LRR_dom_sf"/>
</dbReference>
<proteinExistence type="inferred from homology"/>
<dbReference type="SUPFAM" id="SSF52058">
    <property type="entry name" value="L domain-like"/>
    <property type="match status" value="2"/>
</dbReference>
<dbReference type="InterPro" id="IPR001611">
    <property type="entry name" value="Leu-rich_rpt"/>
</dbReference>
<dbReference type="InterPro" id="IPR011009">
    <property type="entry name" value="Kinase-like_dom_sf"/>
</dbReference>
<evidence type="ECO:0000256" key="6">
    <source>
        <dbReference type="ARBA" id="ARBA00022729"/>
    </source>
</evidence>
<name>A0ABQ9LHD4_HEVBR</name>
<evidence type="ECO:0000256" key="3">
    <source>
        <dbReference type="ARBA" id="ARBA00022614"/>
    </source>
</evidence>
<keyword evidence="5 14" id="KW-0812">Transmembrane</keyword>
<dbReference type="InterPro" id="IPR013210">
    <property type="entry name" value="LRR_N_plant-typ"/>
</dbReference>
<dbReference type="SMART" id="SM00369">
    <property type="entry name" value="LRR_TYP"/>
    <property type="match status" value="5"/>
</dbReference>
<evidence type="ECO:0000256" key="8">
    <source>
        <dbReference type="ARBA" id="ARBA00022741"/>
    </source>
</evidence>
<keyword evidence="7" id="KW-0677">Repeat</keyword>
<dbReference type="SUPFAM" id="SSF56112">
    <property type="entry name" value="Protein kinase-like (PK-like)"/>
    <property type="match status" value="1"/>
</dbReference>
<dbReference type="InterPro" id="IPR017441">
    <property type="entry name" value="Protein_kinase_ATP_BS"/>
</dbReference>
<evidence type="ECO:0000256" key="13">
    <source>
        <dbReference type="PROSITE-ProRule" id="PRU10141"/>
    </source>
</evidence>
<keyword evidence="9" id="KW-0418">Kinase</keyword>
<sequence length="1035" mass="114165">MAFSKPSFYTLVHPQVFLFFFINLGCLQASASVRETDELALLEFKQGISDPHGIFNSWNDSLHFCNWTGITCGRRHQRVISLVLEGQNLFGSISPHIGNLSFLRLINLQNNTFHGEIPQQVGKLFRLQEFLLGNNSLQGEIPLNLSHCSQLKMIYLQSNNLTGKIPAEFGSLMKLEIIELRYNYLTGEIPRSLSNLSSLTIFSAMYNNLEGSIPNEMGRFKSLNIFAVSANRLSGTISPSLFNITSLSYLAIAVNQLSGSLPDNICSTLPNLQNIVVGGNYFSGPIPNSLPNASQLQRVDMSGNDFVGQVPTNLGNLQSLLWLNFEINNLGSNSSNDLLFLTSLTNCSNLEMFSIYGNKFGGVLPGSVANFSTGLFRLYMGENEITGIIPAAMENLVNLIALHMNENLFTGFIPSQLGKLQKLQSLFLSYNQLSGQIPSSIGNLTQLSRLVLSGNKLEGSIPSRIRNCQHLYALYIAENRLSGELPKEVLGLTSLSKILNLSFNSFTGHLPAEVGKLKNVNTLDISENNLSGEIPGTIGGCSSLEYLYMQGNFFQGTIPSSLASLEGLQYLDLSRNKLSGQIPKDLQEIPYLQYLNLSFNDLEGEVPERGVFTNVSALSLIGNNKLCGGIPELGLPKCPTRILKKVKAHTLKLVVAIACVVPTVLSILIFFLIRWMRKSRSKPSSASLEMNHLLKVSYKELYQGTDGFSSSNLIGSGGFSSVYKGFLPQVERPVAVKVLNLEQTGAIKSFMAECNSLGNIRHRNLVKLVTCCSSLDYKSNAFKALIFEYMGNGSLEKWLHPCEEGENQKRSLNLLQRLNIAIDVASALHYLHDLCGKPIIHCDLKPSNVLLDDDMVAHVSDFGLAKLFSINSNSSLSQTSTSRIKGTVGYIAPEYGMSGIASKEGDVYSYGILVLEMFSKRRPTDEMFKEGINLHNFVKAALPKRLLQTVDPILLPKEIANEECDDDATVEAEETNHHENLSQVTTNLRQCLVSILEIGVACSMESPMERMNMADVMKKLHLIQKTLLDIQIPKK</sequence>
<dbReference type="Gene3D" id="1.10.510.10">
    <property type="entry name" value="Transferase(Phosphotransferase) domain 1"/>
    <property type="match status" value="1"/>
</dbReference>
<dbReference type="Gene3D" id="3.30.200.20">
    <property type="entry name" value="Phosphorylase Kinase, domain 1"/>
    <property type="match status" value="1"/>
</dbReference>
<dbReference type="Gene3D" id="3.80.10.10">
    <property type="entry name" value="Ribonuclease Inhibitor"/>
    <property type="match status" value="5"/>
</dbReference>
<dbReference type="SMART" id="SM00220">
    <property type="entry name" value="S_TKc"/>
    <property type="match status" value="1"/>
</dbReference>
<evidence type="ECO:0000313" key="17">
    <source>
        <dbReference type="EMBL" id="KAJ9167374.1"/>
    </source>
</evidence>
<feature type="signal peptide" evidence="15">
    <location>
        <begin position="1"/>
        <end position="31"/>
    </location>
</feature>
<keyword evidence="3" id="KW-0433">Leucine-rich repeat</keyword>
<dbReference type="Pfam" id="PF23598">
    <property type="entry name" value="LRR_14"/>
    <property type="match status" value="1"/>
</dbReference>
<keyword evidence="4" id="KW-0808">Transferase</keyword>
<dbReference type="EMBL" id="JARPOI010000012">
    <property type="protein sequence ID" value="KAJ9167374.1"/>
    <property type="molecule type" value="Genomic_DNA"/>
</dbReference>
<reference evidence="17 18" key="1">
    <citation type="journal article" date="2023" name="Plant Biotechnol. J.">
        <title>Chromosome-level wild Hevea brasiliensis genome provides new tools for genomic-assisted breeding and valuable loci to elevate rubber yield.</title>
        <authorList>
            <person name="Cheng H."/>
            <person name="Song X."/>
            <person name="Hu Y."/>
            <person name="Wu T."/>
            <person name="Yang Q."/>
            <person name="An Z."/>
            <person name="Feng S."/>
            <person name="Deng Z."/>
            <person name="Wu W."/>
            <person name="Zeng X."/>
            <person name="Tu M."/>
            <person name="Wang X."/>
            <person name="Huang H."/>
        </authorList>
    </citation>
    <scope>NUCLEOTIDE SEQUENCE [LARGE SCALE GENOMIC DNA]</scope>
    <source>
        <strain evidence="17">MT/VB/25A 57/8</strain>
    </source>
</reference>
<evidence type="ECO:0000256" key="1">
    <source>
        <dbReference type="ARBA" id="ARBA00004370"/>
    </source>
</evidence>
<dbReference type="Proteomes" id="UP001174677">
    <property type="component" value="Chromosome 12"/>
</dbReference>
<feature type="binding site" evidence="13">
    <location>
        <position position="737"/>
    </location>
    <ligand>
        <name>ATP</name>
        <dbReference type="ChEBI" id="CHEBI:30616"/>
    </ligand>
</feature>
<keyword evidence="11 14" id="KW-1133">Transmembrane helix</keyword>
<dbReference type="InterPro" id="IPR055414">
    <property type="entry name" value="LRR_R13L4/SHOC2-like"/>
</dbReference>
<evidence type="ECO:0000259" key="16">
    <source>
        <dbReference type="PROSITE" id="PS50011"/>
    </source>
</evidence>
<dbReference type="InterPro" id="IPR003591">
    <property type="entry name" value="Leu-rich_rpt_typical-subtyp"/>
</dbReference>
<dbReference type="InterPro" id="IPR008271">
    <property type="entry name" value="Ser/Thr_kinase_AS"/>
</dbReference>
<keyword evidence="8 13" id="KW-0547">Nucleotide-binding</keyword>
<evidence type="ECO:0000256" key="12">
    <source>
        <dbReference type="ARBA" id="ARBA00023136"/>
    </source>
</evidence>
<keyword evidence="10 13" id="KW-0067">ATP-binding</keyword>
<evidence type="ECO:0000256" key="10">
    <source>
        <dbReference type="ARBA" id="ARBA00022840"/>
    </source>
</evidence>